<dbReference type="SMR" id="A2DHR0"/>
<dbReference type="VEuPathDB" id="TrichDB:TVAG_366160"/>
<dbReference type="KEGG" id="tva:5465642"/>
<dbReference type="InterPro" id="IPR032675">
    <property type="entry name" value="LRR_dom_sf"/>
</dbReference>
<dbReference type="InParanoid" id="A2DHR0"/>
<reference evidence="1" key="2">
    <citation type="journal article" date="2007" name="Science">
        <title>Draft genome sequence of the sexually transmitted pathogen Trichomonas vaginalis.</title>
        <authorList>
            <person name="Carlton J.M."/>
            <person name="Hirt R.P."/>
            <person name="Silva J.C."/>
            <person name="Delcher A.L."/>
            <person name="Schatz M."/>
            <person name="Zhao Q."/>
            <person name="Wortman J.R."/>
            <person name="Bidwell S.L."/>
            <person name="Alsmark U.C.M."/>
            <person name="Besteiro S."/>
            <person name="Sicheritz-Ponten T."/>
            <person name="Noel C.J."/>
            <person name="Dacks J.B."/>
            <person name="Foster P.G."/>
            <person name="Simillion C."/>
            <person name="Van de Peer Y."/>
            <person name="Miranda-Saavedra D."/>
            <person name="Barton G.J."/>
            <person name="Westrop G.D."/>
            <person name="Mueller S."/>
            <person name="Dessi D."/>
            <person name="Fiori P.L."/>
            <person name="Ren Q."/>
            <person name="Paulsen I."/>
            <person name="Zhang H."/>
            <person name="Bastida-Corcuera F.D."/>
            <person name="Simoes-Barbosa A."/>
            <person name="Brown M.T."/>
            <person name="Hayes R.D."/>
            <person name="Mukherjee M."/>
            <person name="Okumura C.Y."/>
            <person name="Schneider R."/>
            <person name="Smith A.J."/>
            <person name="Vanacova S."/>
            <person name="Villalvazo M."/>
            <person name="Haas B.J."/>
            <person name="Pertea M."/>
            <person name="Feldblyum T.V."/>
            <person name="Utterback T.R."/>
            <person name="Shu C.L."/>
            <person name="Osoegawa K."/>
            <person name="de Jong P.J."/>
            <person name="Hrdy I."/>
            <person name="Horvathova L."/>
            <person name="Zubacova Z."/>
            <person name="Dolezal P."/>
            <person name="Malik S.B."/>
            <person name="Logsdon J.M. Jr."/>
            <person name="Henze K."/>
            <person name="Gupta A."/>
            <person name="Wang C.C."/>
            <person name="Dunne R.L."/>
            <person name="Upcroft J.A."/>
            <person name="Upcroft P."/>
            <person name="White O."/>
            <person name="Salzberg S.L."/>
            <person name="Tang P."/>
            <person name="Chiu C.-H."/>
            <person name="Lee Y.-S."/>
            <person name="Embley T.M."/>
            <person name="Coombs G.H."/>
            <person name="Mottram J.C."/>
            <person name="Tachezy J."/>
            <person name="Fraser-Liggett C.M."/>
            <person name="Johnson P.J."/>
        </authorList>
    </citation>
    <scope>NUCLEOTIDE SEQUENCE [LARGE SCALE GENOMIC DNA]</scope>
    <source>
        <strain evidence="1">G3</strain>
    </source>
</reference>
<name>A2DHR0_TRIV3</name>
<dbReference type="Gene3D" id="3.80.10.10">
    <property type="entry name" value="Ribonuclease Inhibitor"/>
    <property type="match status" value="1"/>
</dbReference>
<sequence length="132" mass="14972">MFCRFVFIHTLLKNQVFINNAPQIDGNDITITEQKDIDDPSTLDIIMKNNIKRIFYKGNDISSILTISVFPMITYVDIDAPNVYNIPIQSFENCVCLETVKLSSGIKKIDYAAFKNTGLKSINLENVEVIGY</sequence>
<keyword evidence="2" id="KW-1185">Reference proteome</keyword>
<proteinExistence type="predicted"/>
<evidence type="ECO:0000313" key="2">
    <source>
        <dbReference type="Proteomes" id="UP000001542"/>
    </source>
</evidence>
<dbReference type="RefSeq" id="XP_001581094.1">
    <property type="nucleotide sequence ID" value="XM_001581044.1"/>
</dbReference>
<gene>
    <name evidence="1" type="ORF">TVAG_366160</name>
</gene>
<protein>
    <recommendedName>
        <fullName evidence="3">Surface antigen BspA-like</fullName>
    </recommendedName>
</protein>
<organism evidence="1 2">
    <name type="scientific">Trichomonas vaginalis (strain ATCC PRA-98 / G3)</name>
    <dbReference type="NCBI Taxonomy" id="412133"/>
    <lineage>
        <taxon>Eukaryota</taxon>
        <taxon>Metamonada</taxon>
        <taxon>Parabasalia</taxon>
        <taxon>Trichomonadida</taxon>
        <taxon>Trichomonadidae</taxon>
        <taxon>Trichomonas</taxon>
    </lineage>
</organism>
<dbReference type="Proteomes" id="UP000001542">
    <property type="component" value="Unassembled WGS sequence"/>
</dbReference>
<dbReference type="VEuPathDB" id="TrichDB:TVAGG3_0303220"/>
<dbReference type="EMBL" id="DS113201">
    <property type="protein sequence ID" value="EAY20108.1"/>
    <property type="molecule type" value="Genomic_DNA"/>
</dbReference>
<dbReference type="InterPro" id="IPR026906">
    <property type="entry name" value="LRR_5"/>
</dbReference>
<dbReference type="Pfam" id="PF13306">
    <property type="entry name" value="LRR_5"/>
    <property type="match status" value="1"/>
</dbReference>
<dbReference type="SUPFAM" id="SSF52058">
    <property type="entry name" value="L domain-like"/>
    <property type="match status" value="1"/>
</dbReference>
<evidence type="ECO:0000313" key="1">
    <source>
        <dbReference type="EMBL" id="EAY20108.1"/>
    </source>
</evidence>
<reference evidence="1" key="1">
    <citation type="submission" date="2006-10" db="EMBL/GenBank/DDBJ databases">
        <authorList>
            <person name="Amadeo P."/>
            <person name="Zhao Q."/>
            <person name="Wortman J."/>
            <person name="Fraser-Liggett C."/>
            <person name="Carlton J."/>
        </authorList>
    </citation>
    <scope>NUCLEOTIDE SEQUENCE</scope>
    <source>
        <strain evidence="1">G3</strain>
    </source>
</reference>
<accession>A2DHR0</accession>
<dbReference type="AlphaFoldDB" id="A2DHR0"/>
<evidence type="ECO:0008006" key="3">
    <source>
        <dbReference type="Google" id="ProtNLM"/>
    </source>
</evidence>